<dbReference type="RefSeq" id="WP_087149659.1">
    <property type="nucleotide sequence ID" value="NZ_CP042912.1"/>
</dbReference>
<dbReference type="NCBIfam" id="TIGR02532">
    <property type="entry name" value="IV_pilin_GFxxxE"/>
    <property type="match status" value="1"/>
</dbReference>
<dbReference type="InterPro" id="IPR011453">
    <property type="entry name" value="DUF1559"/>
</dbReference>
<dbReference type="PROSITE" id="PS00409">
    <property type="entry name" value="PROKAR_NTER_METHYL"/>
    <property type="match status" value="1"/>
</dbReference>
<dbReference type="Gene3D" id="3.30.700.10">
    <property type="entry name" value="Glycoprotein, Type 4 Pilin"/>
    <property type="match status" value="1"/>
</dbReference>
<keyword evidence="1" id="KW-0812">Transmembrane</keyword>
<feature type="domain" description="DUF1559" evidence="2">
    <location>
        <begin position="34"/>
        <end position="265"/>
    </location>
</feature>
<dbReference type="OrthoDB" id="255848at2"/>
<dbReference type="Pfam" id="PF07963">
    <property type="entry name" value="N_methyl"/>
    <property type="match status" value="1"/>
</dbReference>
<keyword evidence="4" id="KW-1185">Reference proteome</keyword>
<organism evidence="3 4">
    <name type="scientific">Mariniblastus fucicola</name>
    <dbReference type="NCBI Taxonomy" id="980251"/>
    <lineage>
        <taxon>Bacteria</taxon>
        <taxon>Pseudomonadati</taxon>
        <taxon>Planctomycetota</taxon>
        <taxon>Planctomycetia</taxon>
        <taxon>Pirellulales</taxon>
        <taxon>Pirellulaceae</taxon>
        <taxon>Mariniblastus</taxon>
    </lineage>
</organism>
<dbReference type="EMBL" id="CP042912">
    <property type="protein sequence ID" value="QEG20513.1"/>
    <property type="molecule type" value="Genomic_DNA"/>
</dbReference>
<gene>
    <name evidence="3" type="ORF">MFFC18_03620</name>
</gene>
<evidence type="ECO:0000313" key="4">
    <source>
        <dbReference type="Proteomes" id="UP000322214"/>
    </source>
</evidence>
<dbReference type="InterPro" id="IPR045584">
    <property type="entry name" value="Pilin-like"/>
</dbReference>
<name>A0A5B9PBK6_9BACT</name>
<evidence type="ECO:0000256" key="1">
    <source>
        <dbReference type="SAM" id="Phobius"/>
    </source>
</evidence>
<accession>A0A5B9PBK6</accession>
<reference evidence="3 4" key="1">
    <citation type="submission" date="2019-08" db="EMBL/GenBank/DDBJ databases">
        <title>Deep-cultivation of Planctomycetes and their phenomic and genomic characterization uncovers novel biology.</title>
        <authorList>
            <person name="Wiegand S."/>
            <person name="Jogler M."/>
            <person name="Boedeker C."/>
            <person name="Pinto D."/>
            <person name="Vollmers J."/>
            <person name="Rivas-Marin E."/>
            <person name="Kohn T."/>
            <person name="Peeters S.H."/>
            <person name="Heuer A."/>
            <person name="Rast P."/>
            <person name="Oberbeckmann S."/>
            <person name="Bunk B."/>
            <person name="Jeske O."/>
            <person name="Meyerdierks A."/>
            <person name="Storesund J.E."/>
            <person name="Kallscheuer N."/>
            <person name="Luecker S."/>
            <person name="Lage O.M."/>
            <person name="Pohl T."/>
            <person name="Merkel B.J."/>
            <person name="Hornburger P."/>
            <person name="Mueller R.-W."/>
            <person name="Bruemmer F."/>
            <person name="Labrenz M."/>
            <person name="Spormann A.M."/>
            <person name="Op den Camp H."/>
            <person name="Overmann J."/>
            <person name="Amann R."/>
            <person name="Jetten M.S.M."/>
            <person name="Mascher T."/>
            <person name="Medema M.H."/>
            <person name="Devos D.P."/>
            <person name="Kaster A.-K."/>
            <person name="Ovreas L."/>
            <person name="Rohde M."/>
            <person name="Galperin M.Y."/>
            <person name="Jogler C."/>
        </authorList>
    </citation>
    <scope>NUCLEOTIDE SEQUENCE [LARGE SCALE GENOMIC DNA]</scope>
    <source>
        <strain evidence="3 4">FC18</strain>
    </source>
</reference>
<keyword evidence="1" id="KW-0472">Membrane</keyword>
<evidence type="ECO:0000313" key="3">
    <source>
        <dbReference type="EMBL" id="QEG20513.1"/>
    </source>
</evidence>
<dbReference type="NCBIfam" id="TIGR04294">
    <property type="entry name" value="pre_pil_HX9DG"/>
    <property type="match status" value="1"/>
</dbReference>
<protein>
    <submittedName>
        <fullName evidence="3">Putative major pilin subunit</fullName>
    </submittedName>
</protein>
<feature type="transmembrane region" description="Helical" evidence="1">
    <location>
        <begin position="12"/>
        <end position="33"/>
    </location>
</feature>
<sequence>MKLASTKRGFTLVELLVVVAIIGILIGMLLPAVQQVREAARRTACLNNLAQLGMAMHNYEFSFGALPPGVIDKTGPIQNVATGQHVSWTIHLLRFLEQNGVADNVDIDSGAYSAVNAPARATQMIVFQCPSQATTMSMGGTAGLSHYAGCHHSVEAPIDVDNNGLLFLNSAVTYGDIYDGSSNTFLIGEFIADVSDLGWLSGTRATLRNTGELLDYAEFNAKYGMGGIAALPKTHVGGFSSPHPGTSNFLFADGSVQSVSNTINQTVYETLGNRSDGAMMGSRNF</sequence>
<dbReference type="STRING" id="980251.GCA_001642875_02454"/>
<dbReference type="Proteomes" id="UP000322214">
    <property type="component" value="Chromosome"/>
</dbReference>
<dbReference type="SUPFAM" id="SSF54523">
    <property type="entry name" value="Pili subunits"/>
    <property type="match status" value="1"/>
</dbReference>
<proteinExistence type="predicted"/>
<evidence type="ECO:0000259" key="2">
    <source>
        <dbReference type="Pfam" id="PF07596"/>
    </source>
</evidence>
<dbReference type="InterPro" id="IPR027558">
    <property type="entry name" value="Pre_pil_HX9DG_C"/>
</dbReference>
<keyword evidence="1" id="KW-1133">Transmembrane helix</keyword>
<dbReference type="PANTHER" id="PTHR30093:SF2">
    <property type="entry name" value="TYPE II SECRETION SYSTEM PROTEIN H"/>
    <property type="match status" value="1"/>
</dbReference>
<dbReference type="PANTHER" id="PTHR30093">
    <property type="entry name" value="GENERAL SECRETION PATHWAY PROTEIN G"/>
    <property type="match status" value="1"/>
</dbReference>
<dbReference type="AlphaFoldDB" id="A0A5B9PBK6"/>
<dbReference type="KEGG" id="mff:MFFC18_03620"/>
<dbReference type="Pfam" id="PF07596">
    <property type="entry name" value="SBP_bac_10"/>
    <property type="match status" value="1"/>
</dbReference>
<dbReference type="InterPro" id="IPR012902">
    <property type="entry name" value="N_methyl_site"/>
</dbReference>